<accession>A0A317PDD4</accession>
<evidence type="ECO:0000313" key="3">
    <source>
        <dbReference type="Proteomes" id="UP000246352"/>
    </source>
</evidence>
<feature type="chain" id="PRO_5016436520" description="Inosine-uridine preferring nucleoside hydrolase" evidence="1">
    <location>
        <begin position="21"/>
        <end position="324"/>
    </location>
</feature>
<evidence type="ECO:0000313" key="2">
    <source>
        <dbReference type="EMBL" id="PWV97655.1"/>
    </source>
</evidence>
<proteinExistence type="predicted"/>
<dbReference type="SUPFAM" id="SSF53590">
    <property type="entry name" value="Nucleoside hydrolase"/>
    <property type="match status" value="1"/>
</dbReference>
<sequence length="324" mass="35331">MNACSCAIFCIFILAAPSLAGDLSDHYFGQDPQCVDREQPVLLVTDLTIDGEIDDSISMHAYRQLELAGCLRVIGVVSILGNGNSTTAQIHRNLERRLPALGGGLWRRLRGPDERYTTVLNKRAEKSADIERLRAIAELIKSATEPVVIAELGPVTVSARLLSGGYVSPAEIEKILAVGGRVRNESFATNRSLGRVFAFRDMNVSEDVWAQDFLIRHHPAKLWMVTYRTGIGARAATAPVIAQTIPSLAAHAKSRARTLRMIGFLGIPTWDTWTTSFFLRTGSSRLGCRSIRARLAITSNSPNSMRLLLGDGGRTITACTNVAN</sequence>
<evidence type="ECO:0008006" key="4">
    <source>
        <dbReference type="Google" id="ProtNLM"/>
    </source>
</evidence>
<name>A0A317PDD4_9HYPH</name>
<dbReference type="AlphaFoldDB" id="A0A317PDD4"/>
<dbReference type="InterPro" id="IPR036452">
    <property type="entry name" value="Ribo_hydro-like"/>
</dbReference>
<dbReference type="Gene3D" id="3.90.245.10">
    <property type="entry name" value="Ribonucleoside hydrolase-like"/>
    <property type="match status" value="1"/>
</dbReference>
<comment type="caution">
    <text evidence="2">The sequence shown here is derived from an EMBL/GenBank/DDBJ whole genome shotgun (WGS) entry which is preliminary data.</text>
</comment>
<organism evidence="2 3">
    <name type="scientific">Hoeflea marina</name>
    <dbReference type="NCBI Taxonomy" id="274592"/>
    <lineage>
        <taxon>Bacteria</taxon>
        <taxon>Pseudomonadati</taxon>
        <taxon>Pseudomonadota</taxon>
        <taxon>Alphaproteobacteria</taxon>
        <taxon>Hyphomicrobiales</taxon>
        <taxon>Rhizobiaceae</taxon>
        <taxon>Hoeflea</taxon>
    </lineage>
</organism>
<protein>
    <recommendedName>
        <fullName evidence="4">Inosine-uridine preferring nucleoside hydrolase</fullName>
    </recommendedName>
</protein>
<feature type="signal peptide" evidence="1">
    <location>
        <begin position="1"/>
        <end position="20"/>
    </location>
</feature>
<dbReference type="GO" id="GO:0016799">
    <property type="term" value="F:hydrolase activity, hydrolyzing N-glycosyl compounds"/>
    <property type="evidence" value="ECO:0007669"/>
    <property type="project" value="InterPro"/>
</dbReference>
<dbReference type="Proteomes" id="UP000246352">
    <property type="component" value="Unassembled WGS sequence"/>
</dbReference>
<gene>
    <name evidence="2" type="ORF">DFR52_106179</name>
</gene>
<keyword evidence="1" id="KW-0732">Signal</keyword>
<keyword evidence="3" id="KW-1185">Reference proteome</keyword>
<evidence type="ECO:0000256" key="1">
    <source>
        <dbReference type="SAM" id="SignalP"/>
    </source>
</evidence>
<dbReference type="EMBL" id="QGTR01000006">
    <property type="protein sequence ID" value="PWV97655.1"/>
    <property type="molecule type" value="Genomic_DNA"/>
</dbReference>
<reference evidence="2 3" key="1">
    <citation type="submission" date="2018-05" db="EMBL/GenBank/DDBJ databases">
        <title>Genomic Encyclopedia of Type Strains, Phase IV (KMG-IV): sequencing the most valuable type-strain genomes for metagenomic binning, comparative biology and taxonomic classification.</title>
        <authorList>
            <person name="Goeker M."/>
        </authorList>
    </citation>
    <scope>NUCLEOTIDE SEQUENCE [LARGE SCALE GENOMIC DNA]</scope>
    <source>
        <strain evidence="2 3">DSM 16791</strain>
    </source>
</reference>